<organism evidence="8 9">
    <name type="scientific">Candidatus Kerfeldbacteria bacterium CG08_land_8_20_14_0_20_42_7</name>
    <dbReference type="NCBI Taxonomy" id="2014245"/>
    <lineage>
        <taxon>Bacteria</taxon>
        <taxon>Candidatus Kerfeldiibacteriota</taxon>
    </lineage>
</organism>
<evidence type="ECO:0000259" key="7">
    <source>
        <dbReference type="PROSITE" id="PS51352"/>
    </source>
</evidence>
<comment type="caution">
    <text evidence="8">The sequence shown here is derived from an EMBL/GenBank/DDBJ whole genome shotgun (WGS) entry which is preliminary data.</text>
</comment>
<accession>A0A2H0YTK0</accession>
<evidence type="ECO:0000256" key="6">
    <source>
        <dbReference type="SAM" id="Phobius"/>
    </source>
</evidence>
<dbReference type="AlphaFoldDB" id="A0A2H0YTK0"/>
<keyword evidence="6" id="KW-1133">Transmembrane helix</keyword>
<evidence type="ECO:0000256" key="3">
    <source>
        <dbReference type="ARBA" id="ARBA00023002"/>
    </source>
</evidence>
<keyword evidence="6" id="KW-0472">Membrane</keyword>
<feature type="domain" description="Thioredoxin" evidence="7">
    <location>
        <begin position="65"/>
        <end position="266"/>
    </location>
</feature>
<keyword evidence="4" id="KW-1015">Disulfide bond</keyword>
<feature type="transmembrane region" description="Helical" evidence="6">
    <location>
        <begin position="22"/>
        <end position="44"/>
    </location>
</feature>
<evidence type="ECO:0000313" key="8">
    <source>
        <dbReference type="EMBL" id="PIS41818.1"/>
    </source>
</evidence>
<dbReference type="PANTHER" id="PTHR13887:SF14">
    <property type="entry name" value="DISULFIDE BOND FORMATION PROTEIN D"/>
    <property type="match status" value="1"/>
</dbReference>
<dbReference type="Gene3D" id="3.40.30.10">
    <property type="entry name" value="Glutaredoxin"/>
    <property type="match status" value="1"/>
</dbReference>
<reference evidence="9" key="1">
    <citation type="submission" date="2017-09" db="EMBL/GenBank/DDBJ databases">
        <title>Depth-based differentiation of microbial function through sediment-hosted aquifers and enrichment of novel symbionts in the deep terrestrial subsurface.</title>
        <authorList>
            <person name="Probst A.J."/>
            <person name="Ladd B."/>
            <person name="Jarett J.K."/>
            <person name="Geller-Mcgrath D.E."/>
            <person name="Sieber C.M.K."/>
            <person name="Emerson J.B."/>
            <person name="Anantharaman K."/>
            <person name="Thomas B.C."/>
            <person name="Malmstrom R."/>
            <person name="Stieglmeier M."/>
            <person name="Klingl A."/>
            <person name="Woyke T."/>
            <person name="Ryan C.M."/>
            <person name="Banfield J.F."/>
        </authorList>
    </citation>
    <scope>NUCLEOTIDE SEQUENCE [LARGE SCALE GENOMIC DNA]</scope>
</reference>
<evidence type="ECO:0000256" key="4">
    <source>
        <dbReference type="ARBA" id="ARBA00023157"/>
    </source>
</evidence>
<keyword evidence="5" id="KW-0676">Redox-active center</keyword>
<evidence type="ECO:0000256" key="5">
    <source>
        <dbReference type="ARBA" id="ARBA00023284"/>
    </source>
</evidence>
<dbReference type="InterPro" id="IPR013766">
    <property type="entry name" value="Thioredoxin_domain"/>
</dbReference>
<dbReference type="Proteomes" id="UP000228711">
    <property type="component" value="Unassembled WGS sequence"/>
</dbReference>
<evidence type="ECO:0000313" key="9">
    <source>
        <dbReference type="Proteomes" id="UP000228711"/>
    </source>
</evidence>
<name>A0A2H0YTK0_9BACT</name>
<dbReference type="EMBL" id="PEXV01000042">
    <property type="protein sequence ID" value="PIS41818.1"/>
    <property type="molecule type" value="Genomic_DNA"/>
</dbReference>
<protein>
    <recommendedName>
        <fullName evidence="7">Thioredoxin domain-containing protein</fullName>
    </recommendedName>
</protein>
<dbReference type="SUPFAM" id="SSF52833">
    <property type="entry name" value="Thioredoxin-like"/>
    <property type="match status" value="1"/>
</dbReference>
<evidence type="ECO:0000256" key="2">
    <source>
        <dbReference type="ARBA" id="ARBA00022729"/>
    </source>
</evidence>
<evidence type="ECO:0000256" key="1">
    <source>
        <dbReference type="ARBA" id="ARBA00005791"/>
    </source>
</evidence>
<proteinExistence type="inferred from homology"/>
<keyword evidence="6" id="KW-0812">Transmembrane</keyword>
<dbReference type="InterPro" id="IPR036249">
    <property type="entry name" value="Thioredoxin-like_sf"/>
</dbReference>
<keyword evidence="3" id="KW-0560">Oxidoreductase</keyword>
<sequence length="267" mass="28339">MSDITPTEEKKQGMFDQVPPKFTFVFGLVIGIAAFSLFGYVSLLTRVSGDSTTKTASTTNVAQNEAAGTVAGDTTGDTNTAPVSVKPVSDVDHIKGDANAPVTIVEYSDFECPYCKTFHSTIQQITDKYPNDVKLVYRHFPLSFHANAQKEAEASECVAELGGNDAFWKFTDALYERTTSNGTGFALTDLGPLAKEVGVNQAKFQTCLDTGKYADKITTDENEGGSAGVSGTPTSFVLDSNGDVVQTIPGALPFSQVDTIVSQALAS</sequence>
<dbReference type="PROSITE" id="PS51352">
    <property type="entry name" value="THIOREDOXIN_2"/>
    <property type="match status" value="1"/>
</dbReference>
<dbReference type="PANTHER" id="PTHR13887">
    <property type="entry name" value="GLUTATHIONE S-TRANSFERASE KAPPA"/>
    <property type="match status" value="1"/>
</dbReference>
<keyword evidence="2" id="KW-0732">Signal</keyword>
<dbReference type="GO" id="GO:0016491">
    <property type="term" value="F:oxidoreductase activity"/>
    <property type="evidence" value="ECO:0007669"/>
    <property type="project" value="UniProtKB-KW"/>
</dbReference>
<dbReference type="InterPro" id="IPR012336">
    <property type="entry name" value="Thioredoxin-like_fold"/>
</dbReference>
<comment type="similarity">
    <text evidence="1">Belongs to the thioredoxin family. DsbA subfamily.</text>
</comment>
<gene>
    <name evidence="8" type="ORF">COT25_01035</name>
</gene>
<dbReference type="Pfam" id="PF13462">
    <property type="entry name" value="Thioredoxin_4"/>
    <property type="match status" value="1"/>
</dbReference>